<feature type="compositionally biased region" description="Basic and acidic residues" evidence="1">
    <location>
        <begin position="1"/>
        <end position="16"/>
    </location>
</feature>
<dbReference type="InterPro" id="IPR036188">
    <property type="entry name" value="FAD/NAD-bd_sf"/>
</dbReference>
<dbReference type="Pfam" id="PF13454">
    <property type="entry name" value="NAD_binding_9"/>
    <property type="match status" value="1"/>
</dbReference>
<proteinExistence type="predicted"/>
<dbReference type="AlphaFoldDB" id="A0A4U6QK62"/>
<dbReference type="EMBL" id="SZZH01000001">
    <property type="protein sequence ID" value="TKV60844.1"/>
    <property type="molecule type" value="Genomic_DNA"/>
</dbReference>
<dbReference type="PANTHER" id="PTHR40254">
    <property type="entry name" value="BLR0577 PROTEIN"/>
    <property type="match status" value="1"/>
</dbReference>
<feature type="region of interest" description="Disordered" evidence="1">
    <location>
        <begin position="653"/>
        <end position="694"/>
    </location>
</feature>
<keyword evidence="4" id="KW-1185">Reference proteome</keyword>
<dbReference type="OrthoDB" id="3653265at2"/>
<dbReference type="PANTHER" id="PTHR40254:SF1">
    <property type="entry name" value="BLR0577 PROTEIN"/>
    <property type="match status" value="1"/>
</dbReference>
<dbReference type="RefSeq" id="WP_137448147.1">
    <property type="nucleotide sequence ID" value="NZ_SZZH01000001.1"/>
</dbReference>
<feature type="domain" description="FAD-dependent urate hydroxylase HpyO/Asp monooxygenase CreE-like FAD/NAD(P)-binding" evidence="2">
    <location>
        <begin position="28"/>
        <end position="204"/>
    </location>
</feature>
<accession>A0A4U6QK62</accession>
<protein>
    <submittedName>
        <fullName evidence="3">FAD/NAD(P)-binding protein</fullName>
    </submittedName>
</protein>
<sequence length="694" mass="74108">MTVRSDAARIDRRGGRPADATPRHRRLVVVGGGPRAFGVLERIAANAQRWPAAAELEIVVVDPHPAGAGRIWRDDQSGLLWMNSVARDVTVFPDTSVTMAGPVVAGPALHEWMAGEGRPGLAAAGLLDEADVTGPDGFASRRIQSRYLDWAWRRVLAALPPAIRVTQHTTTALAVTDTGSARQQVDLADGTTLTADAVVLAQGYLDRSLSDADQAFARAAERHALTYIPPGPTADLDLSALGAGESVVVRGMGLAFVDLVVLLTQGRGGRFHEEDGRLRYEASGAEPVLYVGSRRGVPYHAKLGYRRSVTGPATTRYLTAAAVAALPRNDRGHLDFRKDVWPLVVRELAVAHYEELFSRHPDRTTVPWSEFLHRFENGFVVDTLEHSSFGRYLTAAVPAAADHFDLPRIDRPFAGHRFADAHAVDRAVADHVAEDLRRRADPSFSPDAAVFDALLAVFGALAGALRSGSIGPADRVRWVENRFHGLFSFLASGPPPRRLVELLALQEAGLVHFLGPDITVQLRGGRFVASSPAAPGTVTTRALVDARLTRPDVLAATDPIIRGLLATGQLAAEDIVDDDGVALGGGQLLADASGRAIRADGSVHLRRFLLGPSVSGSAGSAGFARPGFNGPGFRQNDAVARDLLELLSADVHSGSAAGPHTRDPRRPTLPADHPPGHRATVDHHLPSDRKVAVR</sequence>
<dbReference type="Proteomes" id="UP000306985">
    <property type="component" value="Unassembled WGS sequence"/>
</dbReference>
<evidence type="ECO:0000256" key="1">
    <source>
        <dbReference type="SAM" id="MobiDB-lite"/>
    </source>
</evidence>
<dbReference type="InterPro" id="IPR038732">
    <property type="entry name" value="HpyO/CreE_NAD-binding"/>
</dbReference>
<feature type="compositionally biased region" description="Basic and acidic residues" evidence="1">
    <location>
        <begin position="679"/>
        <end position="694"/>
    </location>
</feature>
<evidence type="ECO:0000259" key="2">
    <source>
        <dbReference type="Pfam" id="PF13454"/>
    </source>
</evidence>
<name>A0A4U6QK62_9ACTN</name>
<gene>
    <name evidence="3" type="ORF">FDO65_04050</name>
</gene>
<evidence type="ECO:0000313" key="3">
    <source>
        <dbReference type="EMBL" id="TKV60844.1"/>
    </source>
</evidence>
<reference evidence="3 4" key="1">
    <citation type="submission" date="2019-05" db="EMBL/GenBank/DDBJ databases">
        <title>Nakamurella sp. N5BH11, whole genome shotgun sequence.</title>
        <authorList>
            <person name="Tuo L."/>
        </authorList>
    </citation>
    <scope>NUCLEOTIDE SEQUENCE [LARGE SCALE GENOMIC DNA]</scope>
    <source>
        <strain evidence="3 4">N5BH11</strain>
    </source>
</reference>
<organism evidence="3 4">
    <name type="scientific">Nakamurella flava</name>
    <dbReference type="NCBI Taxonomy" id="2576308"/>
    <lineage>
        <taxon>Bacteria</taxon>
        <taxon>Bacillati</taxon>
        <taxon>Actinomycetota</taxon>
        <taxon>Actinomycetes</taxon>
        <taxon>Nakamurellales</taxon>
        <taxon>Nakamurellaceae</taxon>
        <taxon>Nakamurella</taxon>
    </lineage>
</organism>
<dbReference type="SUPFAM" id="SSF51905">
    <property type="entry name" value="FAD/NAD(P)-binding domain"/>
    <property type="match status" value="1"/>
</dbReference>
<comment type="caution">
    <text evidence="3">The sequence shown here is derived from an EMBL/GenBank/DDBJ whole genome shotgun (WGS) entry which is preliminary data.</text>
</comment>
<dbReference type="InterPro" id="IPR052189">
    <property type="entry name" value="L-asp_N-monooxygenase_NS-form"/>
</dbReference>
<feature type="region of interest" description="Disordered" evidence="1">
    <location>
        <begin position="1"/>
        <end position="23"/>
    </location>
</feature>
<evidence type="ECO:0000313" key="4">
    <source>
        <dbReference type="Proteomes" id="UP000306985"/>
    </source>
</evidence>